<proteinExistence type="predicted"/>
<name>A0A176WPL9_MARPO</name>
<organism evidence="1 2">
    <name type="scientific">Marchantia polymorpha subsp. ruderalis</name>
    <dbReference type="NCBI Taxonomy" id="1480154"/>
    <lineage>
        <taxon>Eukaryota</taxon>
        <taxon>Viridiplantae</taxon>
        <taxon>Streptophyta</taxon>
        <taxon>Embryophyta</taxon>
        <taxon>Marchantiophyta</taxon>
        <taxon>Marchantiopsida</taxon>
        <taxon>Marchantiidae</taxon>
        <taxon>Marchantiales</taxon>
        <taxon>Marchantiaceae</taxon>
        <taxon>Marchantia</taxon>
    </lineage>
</organism>
<dbReference type="EMBL" id="LVLJ01000283">
    <property type="protein sequence ID" value="OAE35060.1"/>
    <property type="molecule type" value="Genomic_DNA"/>
</dbReference>
<dbReference type="AlphaFoldDB" id="A0A176WPL9"/>
<comment type="caution">
    <text evidence="1">The sequence shown here is derived from an EMBL/GenBank/DDBJ whole genome shotgun (WGS) entry which is preliminary data.</text>
</comment>
<evidence type="ECO:0000313" key="2">
    <source>
        <dbReference type="Proteomes" id="UP000077202"/>
    </source>
</evidence>
<accession>A0A176WPL9</accession>
<gene>
    <name evidence="1" type="ORF">AXG93_3253s1260</name>
</gene>
<dbReference type="Proteomes" id="UP000077202">
    <property type="component" value="Unassembled WGS sequence"/>
</dbReference>
<protein>
    <submittedName>
        <fullName evidence="1">Uncharacterized protein</fullName>
    </submittedName>
</protein>
<sequence length="133" mass="13698">MAGAGFTFQLHVAVDIRTVLGTGAGGCDLNCSQRDRSTEANEGRGVSAMESSCTVPRGSIQCRGYKARGGGATPDGRSNVRYSVLGKPLAAAFLSAGREELLRGAIVECRNTNTNTNSTAGVFVSVGAAENKI</sequence>
<evidence type="ECO:0000313" key="1">
    <source>
        <dbReference type="EMBL" id="OAE35060.1"/>
    </source>
</evidence>
<reference evidence="1" key="1">
    <citation type="submission" date="2016-03" db="EMBL/GenBank/DDBJ databases">
        <title>Mechanisms controlling the formation of the plant cell surface in tip-growing cells are functionally conserved among land plants.</title>
        <authorList>
            <person name="Honkanen S."/>
            <person name="Jones V.A."/>
            <person name="Morieri G."/>
            <person name="Champion C."/>
            <person name="Hetherington A.J."/>
            <person name="Kelly S."/>
            <person name="Saint-Marcoux D."/>
            <person name="Proust H."/>
            <person name="Prescott H."/>
            <person name="Dolan L."/>
        </authorList>
    </citation>
    <scope>NUCLEOTIDE SEQUENCE [LARGE SCALE GENOMIC DNA]</scope>
    <source>
        <tissue evidence="1">Whole gametophyte</tissue>
    </source>
</reference>
<keyword evidence="2" id="KW-1185">Reference proteome</keyword>